<dbReference type="AlphaFoldDB" id="A0AAD8A1I8"/>
<dbReference type="GO" id="GO:0008061">
    <property type="term" value="F:chitin binding"/>
    <property type="evidence" value="ECO:0007669"/>
    <property type="project" value="InterPro"/>
</dbReference>
<keyword evidence="2" id="KW-1015">Disulfide bond</keyword>
<dbReference type="GO" id="GO:0004568">
    <property type="term" value="F:chitinase activity"/>
    <property type="evidence" value="ECO:0007669"/>
    <property type="project" value="TreeGrafter"/>
</dbReference>
<feature type="domain" description="GH18" evidence="6">
    <location>
        <begin position="1"/>
        <end position="303"/>
    </location>
</feature>
<organism evidence="7 8">
    <name type="scientific">Diploptera punctata</name>
    <name type="common">Pacific beetle cockroach</name>
    <dbReference type="NCBI Taxonomy" id="6984"/>
    <lineage>
        <taxon>Eukaryota</taxon>
        <taxon>Metazoa</taxon>
        <taxon>Ecdysozoa</taxon>
        <taxon>Arthropoda</taxon>
        <taxon>Hexapoda</taxon>
        <taxon>Insecta</taxon>
        <taxon>Pterygota</taxon>
        <taxon>Neoptera</taxon>
        <taxon>Polyneoptera</taxon>
        <taxon>Dictyoptera</taxon>
        <taxon>Blattodea</taxon>
        <taxon>Blaberoidea</taxon>
        <taxon>Blaberidae</taxon>
        <taxon>Diplopterinae</taxon>
        <taxon>Diploptera</taxon>
    </lineage>
</organism>
<dbReference type="PROSITE" id="PS01095">
    <property type="entry name" value="GH18_1"/>
    <property type="match status" value="1"/>
</dbReference>
<dbReference type="InterPro" id="IPR029070">
    <property type="entry name" value="Chitinase_insertion_sf"/>
</dbReference>
<evidence type="ECO:0000259" key="6">
    <source>
        <dbReference type="PROSITE" id="PS51910"/>
    </source>
</evidence>
<evidence type="ECO:0000256" key="5">
    <source>
        <dbReference type="RuleBase" id="RU004453"/>
    </source>
</evidence>
<dbReference type="EMBL" id="JASPKZ010004195">
    <property type="protein sequence ID" value="KAJ9590784.1"/>
    <property type="molecule type" value="Genomic_DNA"/>
</dbReference>
<dbReference type="SUPFAM" id="SSF51445">
    <property type="entry name" value="(Trans)glycosidases"/>
    <property type="match status" value="1"/>
</dbReference>
<feature type="non-terminal residue" evidence="7">
    <location>
        <position position="1"/>
    </location>
</feature>
<reference evidence="7" key="2">
    <citation type="submission" date="2023-05" db="EMBL/GenBank/DDBJ databases">
        <authorList>
            <person name="Fouks B."/>
        </authorList>
    </citation>
    <scope>NUCLEOTIDE SEQUENCE</scope>
    <source>
        <strain evidence="7">Stay&amp;Tobe</strain>
        <tissue evidence="7">Testes</tissue>
    </source>
</reference>
<proteinExistence type="inferred from homology"/>
<dbReference type="InterPro" id="IPR050314">
    <property type="entry name" value="Glycosyl_Hydrlase_18"/>
</dbReference>
<dbReference type="InterPro" id="IPR017853">
    <property type="entry name" value="GH"/>
</dbReference>
<keyword evidence="8" id="KW-1185">Reference proteome</keyword>
<comment type="similarity">
    <text evidence="5">Belongs to the glycosyl hydrolase 18 family.</text>
</comment>
<dbReference type="SUPFAM" id="SSF54556">
    <property type="entry name" value="Chitinase insertion domain"/>
    <property type="match status" value="1"/>
</dbReference>
<dbReference type="GO" id="GO:0005576">
    <property type="term" value="C:extracellular region"/>
    <property type="evidence" value="ECO:0007669"/>
    <property type="project" value="TreeGrafter"/>
</dbReference>
<dbReference type="Pfam" id="PF00704">
    <property type="entry name" value="Glyco_hydro_18"/>
    <property type="match status" value="1"/>
</dbReference>
<dbReference type="InterPro" id="IPR001579">
    <property type="entry name" value="Glyco_hydro_18_chit_AS"/>
</dbReference>
<dbReference type="InterPro" id="IPR001223">
    <property type="entry name" value="Glyco_hydro18_cat"/>
</dbReference>
<keyword evidence="3 4" id="KW-0326">Glycosidase</keyword>
<gene>
    <name evidence="7" type="ORF">L9F63_016170</name>
</gene>
<evidence type="ECO:0000256" key="2">
    <source>
        <dbReference type="ARBA" id="ARBA00023157"/>
    </source>
</evidence>
<name>A0AAD8A1I8_DIPPU</name>
<comment type="caution">
    <text evidence="7">The sequence shown here is derived from an EMBL/GenBank/DDBJ whole genome shotgun (WGS) entry which is preliminary data.</text>
</comment>
<dbReference type="InterPro" id="IPR011583">
    <property type="entry name" value="Chitinase_II/V-like_cat"/>
</dbReference>
<accession>A0AAD8A1I8</accession>
<dbReference type="Proteomes" id="UP001233999">
    <property type="component" value="Unassembled WGS sequence"/>
</dbReference>
<dbReference type="FunFam" id="3.10.50.10:FF:000001">
    <property type="entry name" value="Chitinase 3-like 1"/>
    <property type="match status" value="1"/>
</dbReference>
<evidence type="ECO:0000313" key="8">
    <source>
        <dbReference type="Proteomes" id="UP001233999"/>
    </source>
</evidence>
<keyword evidence="1 4" id="KW-0378">Hydrolase</keyword>
<evidence type="ECO:0000256" key="4">
    <source>
        <dbReference type="RuleBase" id="RU000489"/>
    </source>
</evidence>
<sequence length="335" mass="37059">LMAKFTAVAKNNNIKSLVAIGGWNEGSIKYSEMASTEEGREKFTGSAVAFVEKRGFDGLDLDWEYPAKRGGSAKDKENYALLLKSLSEKLHSKGYLLTVAVSADPDTIDNGYDIPSVNRYADYVSLLSFDYHTASSDNFTGLNAPLHEIPGEYGTQLNVENSINKWLDGGVPANKLVLGIPLYGRTYTLQNPDFHNLGDPIVANGTAGQFTRQPGFLAYYEICMDNNWQNVRSGDGDLIYAYNGDQWVTYDDVSAVTFKAQFVMEKGLAGMMAWAVDYEDFMNKCGAGENPLLTAATQAMRRLNTENEFTSKPEYQLQIATAQQQLQIAPAQQFF</sequence>
<dbReference type="PROSITE" id="PS51910">
    <property type="entry name" value="GH18_2"/>
    <property type="match status" value="1"/>
</dbReference>
<dbReference type="Gene3D" id="3.20.20.80">
    <property type="entry name" value="Glycosidases"/>
    <property type="match status" value="1"/>
</dbReference>
<evidence type="ECO:0000313" key="7">
    <source>
        <dbReference type="EMBL" id="KAJ9590784.1"/>
    </source>
</evidence>
<evidence type="ECO:0000256" key="1">
    <source>
        <dbReference type="ARBA" id="ARBA00022801"/>
    </source>
</evidence>
<dbReference type="GO" id="GO:0006032">
    <property type="term" value="P:chitin catabolic process"/>
    <property type="evidence" value="ECO:0007669"/>
    <property type="project" value="TreeGrafter"/>
</dbReference>
<dbReference type="GO" id="GO:0005975">
    <property type="term" value="P:carbohydrate metabolic process"/>
    <property type="evidence" value="ECO:0007669"/>
    <property type="project" value="InterPro"/>
</dbReference>
<evidence type="ECO:0000256" key="3">
    <source>
        <dbReference type="ARBA" id="ARBA00023295"/>
    </source>
</evidence>
<dbReference type="PANTHER" id="PTHR11177">
    <property type="entry name" value="CHITINASE"/>
    <property type="match status" value="1"/>
</dbReference>
<protein>
    <recommendedName>
        <fullName evidence="6">GH18 domain-containing protein</fullName>
    </recommendedName>
</protein>
<dbReference type="SMART" id="SM00636">
    <property type="entry name" value="Glyco_18"/>
    <property type="match status" value="1"/>
</dbReference>
<dbReference type="PANTHER" id="PTHR11177:SF360">
    <property type="entry name" value="CHITINASE 4-RELATED"/>
    <property type="match status" value="1"/>
</dbReference>
<reference evidence="7" key="1">
    <citation type="journal article" date="2023" name="IScience">
        <title>Live-bearing cockroach genome reveals convergent evolutionary mechanisms linked to viviparity in insects and beyond.</title>
        <authorList>
            <person name="Fouks B."/>
            <person name="Harrison M.C."/>
            <person name="Mikhailova A.A."/>
            <person name="Marchal E."/>
            <person name="English S."/>
            <person name="Carruthers M."/>
            <person name="Jennings E.C."/>
            <person name="Chiamaka E.L."/>
            <person name="Frigard R.A."/>
            <person name="Pippel M."/>
            <person name="Attardo G.M."/>
            <person name="Benoit J.B."/>
            <person name="Bornberg-Bauer E."/>
            <person name="Tobe S.S."/>
        </authorList>
    </citation>
    <scope>NUCLEOTIDE SEQUENCE</scope>
    <source>
        <strain evidence="7">Stay&amp;Tobe</strain>
    </source>
</reference>
<dbReference type="Gene3D" id="3.10.50.10">
    <property type="match status" value="1"/>
</dbReference>